<feature type="compositionally biased region" description="Basic and acidic residues" evidence="2">
    <location>
        <begin position="271"/>
        <end position="281"/>
    </location>
</feature>
<accession>A0A061H2K6</accession>
<dbReference type="OrthoDB" id="10252032at2759"/>
<evidence type="ECO:0000313" key="4">
    <source>
        <dbReference type="EMBL" id="EPQ26688.1"/>
    </source>
</evidence>
<feature type="compositionally biased region" description="Basic residues" evidence="2">
    <location>
        <begin position="622"/>
        <end position="634"/>
    </location>
</feature>
<proteinExistence type="inferred from homology"/>
<feature type="region of interest" description="Disordered" evidence="2">
    <location>
        <begin position="553"/>
        <end position="696"/>
    </location>
</feature>
<comment type="similarity">
    <text evidence="1">Belongs to the KRI1 family.</text>
</comment>
<feature type="compositionally biased region" description="Basic residues" evidence="2">
    <location>
        <begin position="813"/>
        <end position="824"/>
    </location>
</feature>
<dbReference type="GO" id="GO:0005730">
    <property type="term" value="C:nucleolus"/>
    <property type="evidence" value="ECO:0007669"/>
    <property type="project" value="TreeGrafter"/>
</dbReference>
<feature type="compositionally biased region" description="Basic and acidic residues" evidence="2">
    <location>
        <begin position="431"/>
        <end position="461"/>
    </location>
</feature>
<name>A0A061H2K6_9BASI</name>
<feature type="region of interest" description="Disordered" evidence="2">
    <location>
        <begin position="767"/>
        <end position="867"/>
    </location>
</feature>
<dbReference type="GeneID" id="19319754"/>
<dbReference type="HOGENOM" id="CLU_009647_0_1_1"/>
<feature type="domain" description="Kri1-like C-terminal" evidence="3">
    <location>
        <begin position="695"/>
        <end position="761"/>
    </location>
</feature>
<protein>
    <recommendedName>
        <fullName evidence="3">Kri1-like C-terminal domain-containing protein</fullName>
    </recommendedName>
</protein>
<dbReference type="eggNOG" id="KOG2409">
    <property type="taxonomic scope" value="Eukaryota"/>
</dbReference>
<evidence type="ECO:0000256" key="2">
    <source>
        <dbReference type="SAM" id="MobiDB-lite"/>
    </source>
</evidence>
<dbReference type="Pfam" id="PF05178">
    <property type="entry name" value="Kri1"/>
    <property type="match status" value="1"/>
</dbReference>
<feature type="compositionally biased region" description="Low complexity" evidence="2">
    <location>
        <begin position="828"/>
        <end position="841"/>
    </location>
</feature>
<feature type="compositionally biased region" description="Basic and acidic residues" evidence="2">
    <location>
        <begin position="291"/>
        <end position="307"/>
    </location>
</feature>
<reference evidence="4 5" key="1">
    <citation type="journal article" date="2013" name="Plant Cell">
        <title>The transition from a phytopathogenic smut ancestor to an anamorphic biocontrol agent deciphered by comparative whole-genome analysis.</title>
        <authorList>
            <person name="Lefebvre F."/>
            <person name="Joly D.L."/>
            <person name="Labbe C."/>
            <person name="Teichmann B."/>
            <person name="Linning R."/>
            <person name="Belzile F."/>
            <person name="Bakkeren G."/>
            <person name="Belanger R.R."/>
        </authorList>
    </citation>
    <scope>NUCLEOTIDE SEQUENCE [LARGE SCALE GENOMIC DNA]</scope>
    <source>
        <strain evidence="4 5">PF-1</strain>
    </source>
</reference>
<dbReference type="AlphaFoldDB" id="A0A061H2K6"/>
<dbReference type="Proteomes" id="UP000053664">
    <property type="component" value="Unassembled WGS sequence"/>
</dbReference>
<feature type="compositionally biased region" description="Basic and acidic residues" evidence="2">
    <location>
        <begin position="45"/>
        <end position="63"/>
    </location>
</feature>
<evidence type="ECO:0000259" key="3">
    <source>
        <dbReference type="Pfam" id="PF12936"/>
    </source>
</evidence>
<dbReference type="RefSeq" id="XP_007881394.1">
    <property type="nucleotide sequence ID" value="XM_007883203.1"/>
</dbReference>
<dbReference type="PANTHER" id="PTHR14490">
    <property type="entry name" value="ZINC FINGER, ZZ TYPE"/>
    <property type="match status" value="1"/>
</dbReference>
<organism evidence="4 5">
    <name type="scientific">Pseudozyma flocculosa PF-1</name>
    <dbReference type="NCBI Taxonomy" id="1277687"/>
    <lineage>
        <taxon>Eukaryota</taxon>
        <taxon>Fungi</taxon>
        <taxon>Dikarya</taxon>
        <taxon>Basidiomycota</taxon>
        <taxon>Ustilaginomycotina</taxon>
        <taxon>Ustilaginomycetes</taxon>
        <taxon>Ustilaginales</taxon>
        <taxon>Ustilaginaceae</taxon>
        <taxon>Pseudozyma</taxon>
    </lineage>
</organism>
<feature type="region of interest" description="Disordered" evidence="2">
    <location>
        <begin position="182"/>
        <end position="244"/>
    </location>
</feature>
<dbReference type="GO" id="GO:0000447">
    <property type="term" value="P:endonucleolytic cleavage in ITS1 to separate SSU-rRNA from 5.8S rRNA and LSU-rRNA from tricistronic rRNA transcript (SSU-rRNA, 5.8S rRNA, LSU-rRNA)"/>
    <property type="evidence" value="ECO:0007669"/>
    <property type="project" value="TreeGrafter"/>
</dbReference>
<feature type="compositionally biased region" description="Low complexity" evidence="2">
    <location>
        <begin position="1"/>
        <end position="14"/>
    </location>
</feature>
<dbReference type="GO" id="GO:0030686">
    <property type="term" value="C:90S preribosome"/>
    <property type="evidence" value="ECO:0007669"/>
    <property type="project" value="TreeGrafter"/>
</dbReference>
<feature type="compositionally biased region" description="Acidic residues" evidence="2">
    <location>
        <begin position="577"/>
        <end position="600"/>
    </location>
</feature>
<feature type="region of interest" description="Disordered" evidence="2">
    <location>
        <begin position="262"/>
        <end position="323"/>
    </location>
</feature>
<gene>
    <name evidence="4" type="ORF">PFL1_05667</name>
</gene>
<evidence type="ECO:0000256" key="1">
    <source>
        <dbReference type="ARBA" id="ARBA00007473"/>
    </source>
</evidence>
<dbReference type="InterPro" id="IPR024626">
    <property type="entry name" value="Kri1-like_C"/>
</dbReference>
<feature type="region of interest" description="Disordered" evidence="2">
    <location>
        <begin position="1"/>
        <end position="33"/>
    </location>
</feature>
<dbReference type="InterPro" id="IPR018034">
    <property type="entry name" value="Kri1"/>
</dbReference>
<feature type="region of interest" description="Disordered" evidence="2">
    <location>
        <begin position="513"/>
        <end position="538"/>
    </location>
</feature>
<feature type="compositionally biased region" description="Acidic residues" evidence="2">
    <location>
        <begin position="64"/>
        <end position="86"/>
    </location>
</feature>
<dbReference type="Pfam" id="PF12936">
    <property type="entry name" value="Kri1_C"/>
    <property type="match status" value="1"/>
</dbReference>
<dbReference type="KEGG" id="pfp:PFL1_05667"/>
<feature type="region of interest" description="Disordered" evidence="2">
    <location>
        <begin position="45"/>
        <end position="91"/>
    </location>
</feature>
<feature type="compositionally biased region" description="Basic and acidic residues" evidence="2">
    <location>
        <begin position="767"/>
        <end position="783"/>
    </location>
</feature>
<feature type="compositionally biased region" description="Acidic residues" evidence="2">
    <location>
        <begin position="654"/>
        <end position="666"/>
    </location>
</feature>
<feature type="compositionally biased region" description="Gly residues" evidence="2">
    <location>
        <begin position="601"/>
        <end position="611"/>
    </location>
</feature>
<dbReference type="PANTHER" id="PTHR14490:SF5">
    <property type="entry name" value="PROTEIN KRI1 HOMOLOG"/>
    <property type="match status" value="1"/>
</dbReference>
<dbReference type="EMBL" id="KE361643">
    <property type="protein sequence ID" value="EPQ26688.1"/>
    <property type="molecule type" value="Genomic_DNA"/>
</dbReference>
<feature type="compositionally biased region" description="Gly residues" evidence="2">
    <location>
        <begin position="842"/>
        <end position="854"/>
    </location>
</feature>
<sequence>MELFSDSSSDAGSSTRAKVDIRTDPSESLNQLSFNKEFAERYLHNKQRDELQQLEEKYGKDAPSDLDDDDEEESSSDDETEDEDGEQLTAQIDAAVFRTLQKIRNKDASLYDPSVDVFAQEEKAAREAAEAKGIAAPAKAAGAKKEKKLTLQDYQRQRVQELIQTSADPAKAIAEATMAPKTEYLDGDGDERGALLAPAQEQEELRRQVSKAFHEGVGGGDGDDDDDDLFTKRTDDAAGSNSYRDSVLAALGDGADESTLRSALGDLDEEFGYRTDSKVRSTGESSSSTREAADDKAASASAKSDKKDKKRKAKGMTEQEKLEQSKEDFLLDYILNQGWIDKTDAEVPIKPKVDLSLLRKRQAEAAAAAAGTVKDENEDGDRAYGRDWEAEAAELESEASFDSKAEAFETAYNFRFEQGDEAFVIPSYARNPKDSVRREDSSRKRKREERLSRKEEEKKQRMQELARLKNLKRIEIVDKLKKLKEVTGSNVEGLDKIDLERDFDPEEHDRAMQGAFDDQYYGEQDDDFDPDMEKPTWDDDIDIDDILAEEEAEVAAAAGPGKKGGKKAKKAAGGGGQDDDERIEMDADFLDGEGEGDDDGAGGLAGLGGIEGIRAQLASQKLSKKDRKKLKKKLKAAEDKAAKRAANGSGGAEDGFDGVDVDEMDADAVSAKQAQAQASASTSTAPLTEAERKAKAKEMMDELYQLDYEDVIGDLPTRFKYTQVPRSDFGLSPVEILLADDAQLNNVVGLKALQPYRKGKARPIDLGRRLHNFRNELKGRDGASKAGGKKGKAGGGDAQGDEGDGQGAEAAKRMGKKERQRRKRQAEEAAAAAAAAGAGAAESGGQGGDGGDGEQGIERARKKAKKA</sequence>
<feature type="compositionally biased region" description="Low complexity" evidence="2">
    <location>
        <begin position="667"/>
        <end position="688"/>
    </location>
</feature>
<feature type="region of interest" description="Disordered" evidence="2">
    <location>
        <begin position="426"/>
        <end position="461"/>
    </location>
</feature>
<evidence type="ECO:0000313" key="5">
    <source>
        <dbReference type="Proteomes" id="UP000053664"/>
    </source>
</evidence>